<dbReference type="InterPro" id="IPR011990">
    <property type="entry name" value="TPR-like_helical_dom_sf"/>
</dbReference>
<proteinExistence type="predicted"/>
<keyword evidence="1" id="KW-0469">Meiosis</keyword>
<dbReference type="SUPFAM" id="SSF48452">
    <property type="entry name" value="TPR-like"/>
    <property type="match status" value="1"/>
</dbReference>
<dbReference type="GeneTree" id="ENSGT00390000006492"/>
<dbReference type="GO" id="GO:0007060">
    <property type="term" value="P:male meiosis chromosome segregation"/>
    <property type="evidence" value="ECO:0007669"/>
    <property type="project" value="TreeGrafter"/>
</dbReference>
<dbReference type="Gene3D" id="1.25.40.10">
    <property type="entry name" value="Tetratricopeptide repeat domain"/>
    <property type="match status" value="1"/>
</dbReference>
<name>A0A8C9V008_SCLFO</name>
<dbReference type="GO" id="GO:0007130">
    <property type="term" value="P:synaptonemal complex assembly"/>
    <property type="evidence" value="ECO:0007669"/>
    <property type="project" value="TreeGrafter"/>
</dbReference>
<gene>
    <name evidence="3" type="primary">TEX11</name>
</gene>
<dbReference type="Ensembl" id="ENSSFOT00015008086.2">
    <property type="protein sequence ID" value="ENSSFOP00015007971.2"/>
    <property type="gene ID" value="ENSSFOG00015005165.2"/>
</dbReference>
<evidence type="ECO:0000313" key="4">
    <source>
        <dbReference type="Proteomes" id="UP000694397"/>
    </source>
</evidence>
<accession>A0A8C9V008</accession>
<dbReference type="InterPro" id="IPR042861">
    <property type="entry name" value="TEX11"/>
</dbReference>
<dbReference type="AlphaFoldDB" id="A0A8C9V008"/>
<sequence>QTGYLCLLCYNFGVDTYNLKKYEESSFWLRLLATVYMEWDCQQYQDKALHAVTLANKVHVLLSEIFDAKIPLEVCLCMVKLLMSENREALAFEFLKKACQHFESSPEVGSALVLHIELLLQKGKELLGKQKIEDAIAGHYTGKPLSSQTLCHLHLLLWDRASKHFEAKNYTEALQWYNYSLSFFPAGQMDQNLAKLQRNRALCFLQLQQLEKAKEAIKDAERCDPDSIFTQFSIYKISVREKDVERGNNSEYQRGDFGGKCDICVTLLSQHEQQDVAVKALESLCEHSQDAAQVLTALRSVVLTNLDEYVNHSNCSLCTIYSTTALHRLTMVITEPGMEQGKRSEEAGWFRKIAWNLALQSESSPVRMRDFFLLSYQLSQFCPPDQAVLMGQKTCLLMAAAVCLELHRKSAEHLTQALEYIQMCREVWKALRATGDFSRDPTETLLFLYEFEARAKLNDPDLEDLLETVLGMEDVETKTLETIAALAMEPPAHYPLLCKKVLRIALFLHKKKPQPDLTQCRQCIHSLIELSLPSGVSEVEPHVLEEVWGYYEEAFSLIEPSQGNFPEIETVWLLTRAWNTGILLYSLAQYPEAERWCGLSMSFLRHLHSLRESYQTKV</sequence>
<evidence type="ECO:0000256" key="1">
    <source>
        <dbReference type="ARBA" id="ARBA00023254"/>
    </source>
</evidence>
<dbReference type="Pfam" id="PF08631">
    <property type="entry name" value="SPO22"/>
    <property type="match status" value="1"/>
</dbReference>
<dbReference type="OrthoDB" id="65716at2759"/>
<reference evidence="3 4" key="1">
    <citation type="submission" date="2019-04" db="EMBL/GenBank/DDBJ databases">
        <authorList>
            <consortium name="Wellcome Sanger Institute Data Sharing"/>
        </authorList>
    </citation>
    <scope>NUCLEOTIDE SEQUENCE [LARGE SCALE GENOMIC DNA]</scope>
</reference>
<reference evidence="3" key="3">
    <citation type="submission" date="2025-09" db="UniProtKB">
        <authorList>
            <consortium name="Ensembl"/>
        </authorList>
    </citation>
    <scope>IDENTIFICATION</scope>
</reference>
<dbReference type="SMART" id="SM00028">
    <property type="entry name" value="TPR"/>
    <property type="match status" value="2"/>
</dbReference>
<keyword evidence="4" id="KW-1185">Reference proteome</keyword>
<dbReference type="InterPro" id="IPR013940">
    <property type="entry name" value="Spo22/ZIP4/TEX11"/>
</dbReference>
<evidence type="ECO:0000313" key="3">
    <source>
        <dbReference type="Ensembl" id="ENSSFOP00015007971.2"/>
    </source>
</evidence>
<dbReference type="PANTHER" id="PTHR47083">
    <property type="entry name" value="TESTIS-EXPRESSED PROTEIN 11"/>
    <property type="match status" value="1"/>
</dbReference>
<dbReference type="InterPro" id="IPR019734">
    <property type="entry name" value="TPR_rpt"/>
</dbReference>
<evidence type="ECO:0000256" key="2">
    <source>
        <dbReference type="ARBA" id="ARBA00031845"/>
    </source>
</evidence>
<dbReference type="GO" id="GO:0007131">
    <property type="term" value="P:reciprocal meiotic recombination"/>
    <property type="evidence" value="ECO:0007669"/>
    <property type="project" value="TreeGrafter"/>
</dbReference>
<dbReference type="PANTHER" id="PTHR47083:SF1">
    <property type="entry name" value="TESTIS-EXPRESSED PROTEIN 11"/>
    <property type="match status" value="1"/>
</dbReference>
<dbReference type="GO" id="GO:0000801">
    <property type="term" value="C:central element"/>
    <property type="evidence" value="ECO:0007669"/>
    <property type="project" value="TreeGrafter"/>
</dbReference>
<dbReference type="Proteomes" id="UP000694397">
    <property type="component" value="Chromosome 13"/>
</dbReference>
<organism evidence="3 4">
    <name type="scientific">Scleropages formosus</name>
    <name type="common">Asian bonytongue</name>
    <name type="synonym">Osteoglossum formosum</name>
    <dbReference type="NCBI Taxonomy" id="113540"/>
    <lineage>
        <taxon>Eukaryota</taxon>
        <taxon>Metazoa</taxon>
        <taxon>Chordata</taxon>
        <taxon>Craniata</taxon>
        <taxon>Vertebrata</taxon>
        <taxon>Euteleostomi</taxon>
        <taxon>Actinopterygii</taxon>
        <taxon>Neopterygii</taxon>
        <taxon>Teleostei</taxon>
        <taxon>Osteoglossocephala</taxon>
        <taxon>Osteoglossomorpha</taxon>
        <taxon>Osteoglossiformes</taxon>
        <taxon>Osteoglossidae</taxon>
        <taxon>Scleropages</taxon>
    </lineage>
</organism>
<protein>
    <recommendedName>
        <fullName evidence="2">Protein ZIP4 homolog</fullName>
    </recommendedName>
</protein>
<reference evidence="3" key="2">
    <citation type="submission" date="2025-08" db="UniProtKB">
        <authorList>
            <consortium name="Ensembl"/>
        </authorList>
    </citation>
    <scope>IDENTIFICATION</scope>
</reference>